<dbReference type="PANTHER" id="PTHR43300">
    <property type="entry name" value="ACETYLTRANSFERASE"/>
    <property type="match status" value="1"/>
</dbReference>
<dbReference type="Gene3D" id="3.40.50.20">
    <property type="match status" value="1"/>
</dbReference>
<gene>
    <name evidence="3" type="ORF">M3P09_08225</name>
</gene>
<dbReference type="InterPro" id="IPR011004">
    <property type="entry name" value="Trimer_LpxA-like_sf"/>
</dbReference>
<dbReference type="RefSeq" id="WP_249972747.1">
    <property type="nucleotide sequence ID" value="NZ_JAMFLZ010000003.1"/>
</dbReference>
<keyword evidence="4" id="KW-1185">Reference proteome</keyword>
<dbReference type="EMBL" id="JAMFLZ010000003">
    <property type="protein sequence ID" value="MCL6294975.1"/>
    <property type="molecule type" value="Genomic_DNA"/>
</dbReference>
<dbReference type="Pfam" id="PF17836">
    <property type="entry name" value="PglD_N"/>
    <property type="match status" value="1"/>
</dbReference>
<dbReference type="PANTHER" id="PTHR43300:SF7">
    <property type="entry name" value="UDP-N-ACETYLBACILLOSAMINE N-ACETYLTRANSFERASE"/>
    <property type="match status" value="1"/>
</dbReference>
<comment type="similarity">
    <text evidence="1">Belongs to the transferase hexapeptide repeat family.</text>
</comment>
<evidence type="ECO:0000313" key="3">
    <source>
        <dbReference type="EMBL" id="MCL6294975.1"/>
    </source>
</evidence>
<reference evidence="3" key="1">
    <citation type="submission" date="2022-05" db="EMBL/GenBank/DDBJ databases">
        <authorList>
            <person name="Park J.-S."/>
        </authorList>
    </citation>
    <scope>NUCLEOTIDE SEQUENCE</scope>
    <source>
        <strain evidence="3">2012CJ34-3</strain>
    </source>
</reference>
<feature type="domain" description="PglD N-terminal" evidence="2">
    <location>
        <begin position="3"/>
        <end position="80"/>
    </location>
</feature>
<proteinExistence type="inferred from homology"/>
<evidence type="ECO:0000256" key="1">
    <source>
        <dbReference type="ARBA" id="ARBA00007274"/>
    </source>
</evidence>
<dbReference type="NCBIfam" id="TIGR03570">
    <property type="entry name" value="NeuD_NnaD"/>
    <property type="match status" value="1"/>
</dbReference>
<evidence type="ECO:0000313" key="4">
    <source>
        <dbReference type="Proteomes" id="UP001165381"/>
    </source>
</evidence>
<dbReference type="Gene3D" id="2.160.10.10">
    <property type="entry name" value="Hexapeptide repeat proteins"/>
    <property type="match status" value="1"/>
</dbReference>
<dbReference type="InterPro" id="IPR050179">
    <property type="entry name" value="Trans_hexapeptide_repeat"/>
</dbReference>
<name>A0ABT0QDA9_9FLAO</name>
<dbReference type="Proteomes" id="UP001165381">
    <property type="component" value="Unassembled WGS sequence"/>
</dbReference>
<protein>
    <submittedName>
        <fullName evidence="3">Acetyltransferase</fullName>
    </submittedName>
</protein>
<dbReference type="SUPFAM" id="SSF51161">
    <property type="entry name" value="Trimeric LpxA-like enzymes"/>
    <property type="match status" value="1"/>
</dbReference>
<accession>A0ABT0QDA9</accession>
<dbReference type="CDD" id="cd03360">
    <property type="entry name" value="LbH_AT_putative"/>
    <property type="match status" value="1"/>
</dbReference>
<evidence type="ECO:0000259" key="2">
    <source>
        <dbReference type="Pfam" id="PF17836"/>
    </source>
</evidence>
<sequence length="222" mass="23808">MKKIVIIGASGHAKVIIDIIEKRNEYQIIGLIDSYKEANQKIMGYPILGKENLIPELMIKDGVVGGVIAIGDNWSRSKLRDTIKSLAPKFKFLPAIHPNSTLYNNLKIKQGVVIMAGAIVNSDSLIEEFCILNTKSSLGHDSIMKKFSSLAPNATTGGHVNIGEFSAISIGATIIQSIKIGKHSVIGAGALVLEDIGNNLIAFGSPAKDIKGRQKGESYLAK</sequence>
<comment type="caution">
    <text evidence="3">The sequence shown here is derived from an EMBL/GenBank/DDBJ whole genome shotgun (WGS) entry which is preliminary data.</text>
</comment>
<dbReference type="InterPro" id="IPR041561">
    <property type="entry name" value="PglD_N"/>
</dbReference>
<dbReference type="InterPro" id="IPR020019">
    <property type="entry name" value="AcTrfase_PglD-like"/>
</dbReference>
<organism evidence="3 4">
    <name type="scientific">Jejuia spongiicola</name>
    <dbReference type="NCBI Taxonomy" id="2942207"/>
    <lineage>
        <taxon>Bacteria</taxon>
        <taxon>Pseudomonadati</taxon>
        <taxon>Bacteroidota</taxon>
        <taxon>Flavobacteriia</taxon>
        <taxon>Flavobacteriales</taxon>
        <taxon>Flavobacteriaceae</taxon>
        <taxon>Jejuia</taxon>
    </lineage>
</organism>